<feature type="region of interest" description="Disordered" evidence="1">
    <location>
        <begin position="26"/>
        <end position="96"/>
    </location>
</feature>
<evidence type="ECO:0000313" key="3">
    <source>
        <dbReference type="EMBL" id="MFC4430227.1"/>
    </source>
</evidence>
<dbReference type="Proteomes" id="UP001595965">
    <property type="component" value="Unassembled WGS sequence"/>
</dbReference>
<proteinExistence type="predicted"/>
<feature type="region of interest" description="Disordered" evidence="1">
    <location>
        <begin position="183"/>
        <end position="204"/>
    </location>
</feature>
<feature type="compositionally biased region" description="Low complexity" evidence="1">
    <location>
        <begin position="34"/>
        <end position="68"/>
    </location>
</feature>
<dbReference type="InterPro" id="IPR046281">
    <property type="entry name" value="DUF6318"/>
</dbReference>
<dbReference type="PROSITE" id="PS51257">
    <property type="entry name" value="PROKAR_LIPOPROTEIN"/>
    <property type="match status" value="1"/>
</dbReference>
<gene>
    <name evidence="3" type="ORF">ACFO0K_11100</name>
</gene>
<sequence>MTDPVNRPVRLAGLAGVVAVGLVLAGCSGDGGEEQSASAAPSASSVSSEPASPEGSSSASPSSSASGSYEPATETSPAKNVPVPETPEAAKQPTQEGLEAAVEYWWETEHFLKATGDSSPMGDVSNDDCIACQDLIEDWTWVYGEGGWAMVGAADIDVRVASVDDVGGTFIFFTSEEPGEVFQPDGTRVEDASSTGSKDIPWTGSATFDEESEVWRIDELSVEGS</sequence>
<name>A0ABV8Y0N1_9MICC</name>
<protein>
    <submittedName>
        <fullName evidence="3">DUF6318 family protein</fullName>
    </submittedName>
</protein>
<dbReference type="Pfam" id="PF19843">
    <property type="entry name" value="DUF6318"/>
    <property type="match status" value="1"/>
</dbReference>
<reference evidence="4" key="1">
    <citation type="journal article" date="2019" name="Int. J. Syst. Evol. Microbiol.">
        <title>The Global Catalogue of Microorganisms (GCM) 10K type strain sequencing project: providing services to taxonomists for standard genome sequencing and annotation.</title>
        <authorList>
            <consortium name="The Broad Institute Genomics Platform"/>
            <consortium name="The Broad Institute Genome Sequencing Center for Infectious Disease"/>
            <person name="Wu L."/>
            <person name="Ma J."/>
        </authorList>
    </citation>
    <scope>NUCLEOTIDE SEQUENCE [LARGE SCALE GENOMIC DNA]</scope>
    <source>
        <strain evidence="4">CGMCC 1.12125</strain>
    </source>
</reference>
<evidence type="ECO:0000313" key="4">
    <source>
        <dbReference type="Proteomes" id="UP001595965"/>
    </source>
</evidence>
<organism evidence="3 4">
    <name type="scientific">Citricoccus alkalitolerans</name>
    <dbReference type="NCBI Taxonomy" id="246603"/>
    <lineage>
        <taxon>Bacteria</taxon>
        <taxon>Bacillati</taxon>
        <taxon>Actinomycetota</taxon>
        <taxon>Actinomycetes</taxon>
        <taxon>Micrococcales</taxon>
        <taxon>Micrococcaceae</taxon>
        <taxon>Citricoccus</taxon>
    </lineage>
</organism>
<keyword evidence="4" id="KW-1185">Reference proteome</keyword>
<comment type="caution">
    <text evidence="3">The sequence shown here is derived from an EMBL/GenBank/DDBJ whole genome shotgun (WGS) entry which is preliminary data.</text>
</comment>
<evidence type="ECO:0000256" key="1">
    <source>
        <dbReference type="SAM" id="MobiDB-lite"/>
    </source>
</evidence>
<accession>A0ABV8Y0N1</accession>
<dbReference type="RefSeq" id="WP_344226847.1">
    <property type="nucleotide sequence ID" value="NZ_BAAALH010000001.1"/>
</dbReference>
<dbReference type="EMBL" id="JBHSEN010000002">
    <property type="protein sequence ID" value="MFC4430227.1"/>
    <property type="molecule type" value="Genomic_DNA"/>
</dbReference>
<evidence type="ECO:0000259" key="2">
    <source>
        <dbReference type="Pfam" id="PF19843"/>
    </source>
</evidence>
<feature type="domain" description="DUF6318" evidence="2">
    <location>
        <begin position="67"/>
        <end position="219"/>
    </location>
</feature>